<dbReference type="SUPFAM" id="SSF52467">
    <property type="entry name" value="DHS-like NAD/FAD-binding domain"/>
    <property type="match status" value="1"/>
</dbReference>
<evidence type="ECO:0000313" key="10">
    <source>
        <dbReference type="Proteomes" id="UP000326532"/>
    </source>
</evidence>
<evidence type="ECO:0000259" key="8">
    <source>
        <dbReference type="Pfam" id="PF00205"/>
    </source>
</evidence>
<dbReference type="PANTHER" id="PTHR18968:SF13">
    <property type="entry name" value="ACETOLACTATE SYNTHASE CATALYTIC SUBUNIT, MITOCHONDRIAL"/>
    <property type="match status" value="1"/>
</dbReference>
<sequence length="201" mass="21573">MRTWENRNKAPQQPIPSTQLQGTIPRVAHLISTAERPVLIAGHGVLNNPKAPSLLSELSALAHVPVATTFLGLGCFGETKAEALHMVGMHGAVYANYAVQKADLILALGARLDERSASDAESFAPKAMEAERSSRSGIIQFDIEPENVNKVVQVTEAVLGDLSDKLPRLISHLQRGTNTSHGSNKFKHGRGSIPSHPGHKT</sequence>
<dbReference type="InterPro" id="IPR012000">
    <property type="entry name" value="Thiamin_PyroP_enz_cen_dom"/>
</dbReference>
<dbReference type="GO" id="GO:0000287">
    <property type="term" value="F:magnesium ion binding"/>
    <property type="evidence" value="ECO:0007669"/>
    <property type="project" value="InterPro"/>
</dbReference>
<evidence type="ECO:0000256" key="4">
    <source>
        <dbReference type="ARBA" id="ARBA00013145"/>
    </source>
</evidence>
<evidence type="ECO:0000256" key="6">
    <source>
        <dbReference type="ARBA" id="ARBA00023304"/>
    </source>
</evidence>
<feature type="region of interest" description="Disordered" evidence="7">
    <location>
        <begin position="174"/>
        <end position="201"/>
    </location>
</feature>
<comment type="similarity">
    <text evidence="3">Belongs to the TPP enzyme family.</text>
</comment>
<dbReference type="FunFam" id="3.40.50.1220:FF:000008">
    <property type="entry name" value="Acetolactate synthase"/>
    <property type="match status" value="1"/>
</dbReference>
<evidence type="ECO:0000256" key="5">
    <source>
        <dbReference type="ARBA" id="ARBA00023052"/>
    </source>
</evidence>
<organism evidence="9 10">
    <name type="scientific">Aspergillus parasiticus</name>
    <dbReference type="NCBI Taxonomy" id="5067"/>
    <lineage>
        <taxon>Eukaryota</taxon>
        <taxon>Fungi</taxon>
        <taxon>Dikarya</taxon>
        <taxon>Ascomycota</taxon>
        <taxon>Pezizomycotina</taxon>
        <taxon>Eurotiomycetes</taxon>
        <taxon>Eurotiomycetidae</taxon>
        <taxon>Eurotiales</taxon>
        <taxon>Aspergillaceae</taxon>
        <taxon>Aspergillus</taxon>
        <taxon>Aspergillus subgen. Circumdati</taxon>
    </lineage>
</organism>
<dbReference type="AlphaFoldDB" id="A0A5N6DY24"/>
<dbReference type="GO" id="GO:0030976">
    <property type="term" value="F:thiamine pyrophosphate binding"/>
    <property type="evidence" value="ECO:0007669"/>
    <property type="project" value="InterPro"/>
</dbReference>
<dbReference type="VEuPathDB" id="FungiDB:BDV34DRAFT_7716"/>
<evidence type="ECO:0000256" key="3">
    <source>
        <dbReference type="ARBA" id="ARBA00007812"/>
    </source>
</evidence>
<feature type="compositionally biased region" description="Polar residues" evidence="7">
    <location>
        <begin position="174"/>
        <end position="183"/>
    </location>
</feature>
<dbReference type="PANTHER" id="PTHR18968">
    <property type="entry name" value="THIAMINE PYROPHOSPHATE ENZYMES"/>
    <property type="match status" value="1"/>
</dbReference>
<dbReference type="InterPro" id="IPR045229">
    <property type="entry name" value="TPP_enz"/>
</dbReference>
<proteinExistence type="inferred from homology"/>
<dbReference type="Pfam" id="PF00205">
    <property type="entry name" value="TPP_enzyme_M"/>
    <property type="match status" value="1"/>
</dbReference>
<dbReference type="GO" id="GO:0050660">
    <property type="term" value="F:flavin adenine dinucleotide binding"/>
    <property type="evidence" value="ECO:0007669"/>
    <property type="project" value="TreeGrafter"/>
</dbReference>
<accession>A0A5N6DY24</accession>
<name>A0A5N6DY24_ASPPA</name>
<evidence type="ECO:0000256" key="7">
    <source>
        <dbReference type="SAM" id="MobiDB-lite"/>
    </source>
</evidence>
<keyword evidence="5" id="KW-0786">Thiamine pyrophosphate</keyword>
<protein>
    <recommendedName>
        <fullName evidence="4">acetolactate synthase</fullName>
        <ecNumber evidence="4">2.2.1.6</ecNumber>
    </recommendedName>
</protein>
<dbReference type="EMBL" id="ML734945">
    <property type="protein sequence ID" value="KAB8209817.1"/>
    <property type="molecule type" value="Genomic_DNA"/>
</dbReference>
<dbReference type="GO" id="GO:0003984">
    <property type="term" value="F:acetolactate synthase activity"/>
    <property type="evidence" value="ECO:0007669"/>
    <property type="project" value="UniProtKB-EC"/>
</dbReference>
<keyword evidence="6" id="KW-0028">Amino-acid biosynthesis</keyword>
<comment type="pathway">
    <text evidence="2">Amino-acid biosynthesis; L-valine biosynthesis; L-valine from pyruvate: step 1/4.</text>
</comment>
<keyword evidence="6" id="KW-0100">Branched-chain amino acid biosynthesis</keyword>
<evidence type="ECO:0000256" key="2">
    <source>
        <dbReference type="ARBA" id="ARBA00005025"/>
    </source>
</evidence>
<gene>
    <name evidence="9" type="ORF">BDV34DRAFT_7716</name>
</gene>
<dbReference type="GO" id="GO:0005739">
    <property type="term" value="C:mitochondrion"/>
    <property type="evidence" value="ECO:0007669"/>
    <property type="project" value="TreeGrafter"/>
</dbReference>
<dbReference type="Gene3D" id="3.40.50.1220">
    <property type="entry name" value="TPP-binding domain"/>
    <property type="match status" value="1"/>
</dbReference>
<evidence type="ECO:0000256" key="1">
    <source>
        <dbReference type="ARBA" id="ARBA00004974"/>
    </source>
</evidence>
<reference evidence="9 10" key="1">
    <citation type="submission" date="2019-04" db="EMBL/GenBank/DDBJ databases">
        <title>Fungal friends and foes A comparative genomics study of 23 Aspergillus species from section Flavi.</title>
        <authorList>
            <consortium name="DOE Joint Genome Institute"/>
            <person name="Kjaerbolling I."/>
            <person name="Vesth T.C."/>
            <person name="Frisvad J.C."/>
            <person name="Nybo J.L."/>
            <person name="Theobald S."/>
            <person name="Kildgaard S."/>
            <person name="Petersen T.I."/>
            <person name="Kuo A."/>
            <person name="Sato A."/>
            <person name="Lyhne E.K."/>
            <person name="Kogle M.E."/>
            <person name="Wiebenga A."/>
            <person name="Kun R.S."/>
            <person name="Lubbers R.J."/>
            <person name="Makela M.R."/>
            <person name="Barry K."/>
            <person name="Chovatia M."/>
            <person name="Clum A."/>
            <person name="Daum C."/>
            <person name="Haridas S."/>
            <person name="He G."/>
            <person name="LaButti K."/>
            <person name="Lipzen A."/>
            <person name="Mondo S."/>
            <person name="Pangilinan J."/>
            <person name="Riley R."/>
            <person name="Salamov A."/>
            <person name="Simmons B.A."/>
            <person name="Magnuson J.K."/>
            <person name="Henrissat B."/>
            <person name="Mortensen U.H."/>
            <person name="Larsen T.O."/>
            <person name="De vries R.P."/>
            <person name="Grigoriev I.V."/>
            <person name="Machida M."/>
            <person name="Baker S.E."/>
            <person name="Andersen M.R."/>
        </authorList>
    </citation>
    <scope>NUCLEOTIDE SEQUENCE [LARGE SCALE GENOMIC DNA]</scope>
    <source>
        <strain evidence="9 10">CBS 117618</strain>
    </source>
</reference>
<dbReference type="EC" id="2.2.1.6" evidence="4"/>
<dbReference type="GO" id="GO:0009099">
    <property type="term" value="P:L-valine biosynthetic process"/>
    <property type="evidence" value="ECO:0007669"/>
    <property type="project" value="TreeGrafter"/>
</dbReference>
<dbReference type="GO" id="GO:0009097">
    <property type="term" value="P:isoleucine biosynthetic process"/>
    <property type="evidence" value="ECO:0007669"/>
    <property type="project" value="TreeGrafter"/>
</dbReference>
<dbReference type="InterPro" id="IPR029035">
    <property type="entry name" value="DHS-like_NAD/FAD-binding_dom"/>
</dbReference>
<feature type="domain" description="Thiamine pyrophosphate enzyme central" evidence="8">
    <location>
        <begin position="26"/>
        <end position="168"/>
    </location>
</feature>
<dbReference type="Proteomes" id="UP000326532">
    <property type="component" value="Unassembled WGS sequence"/>
</dbReference>
<dbReference type="GO" id="GO:0005948">
    <property type="term" value="C:acetolactate synthase complex"/>
    <property type="evidence" value="ECO:0007669"/>
    <property type="project" value="TreeGrafter"/>
</dbReference>
<dbReference type="OMA" id="IASHANI"/>
<comment type="pathway">
    <text evidence="1">Amino-acid biosynthesis; L-isoleucine biosynthesis; L-isoleucine from 2-oxobutanoate: step 1/4.</text>
</comment>
<evidence type="ECO:0000313" key="9">
    <source>
        <dbReference type="EMBL" id="KAB8209817.1"/>
    </source>
</evidence>
<keyword evidence="10" id="KW-1185">Reference proteome</keyword>